<evidence type="ECO:0000313" key="4">
    <source>
        <dbReference type="Proteomes" id="UP000663855"/>
    </source>
</evidence>
<dbReference type="AlphaFoldDB" id="A0A815AB80"/>
<dbReference type="EMBL" id="CAJNOV010006662">
    <property type="protein sequence ID" value="CAF1253605.1"/>
    <property type="molecule type" value="Genomic_DNA"/>
</dbReference>
<name>A0A815AB80_9BILA</name>
<dbReference type="EMBL" id="CAJOBH010138766">
    <property type="protein sequence ID" value="CAF4794647.1"/>
    <property type="molecule type" value="Genomic_DNA"/>
</dbReference>
<dbReference type="Proteomes" id="UP000681967">
    <property type="component" value="Unassembled WGS sequence"/>
</dbReference>
<feature type="compositionally biased region" description="Polar residues" evidence="1">
    <location>
        <begin position="115"/>
        <end position="126"/>
    </location>
</feature>
<sequence length="264" mass="29299">MNSKKFCACACCGDRLTASCRRSLKGKCIRLFVAARLFPTSLPTDGYICTKCRFMFNQWTALPEFCDVLTTINNSHEAVNAVTDVVRGENEDNGTDQLIDDTSSVADSMDDGSIRVQTANASSGDSESIYDSAVTSDQVDDEEINSDESSEAMDTIPSDGNINEQGIEVPIEVSVFSKSQCCVCKKKQIVPPTMTIREAHRTELFIRRHIEMPAGSRCCKLHTIDKRLIPEAFQSLAPNKVQYRLFFSTSAYKPPLIVSYMTQQ</sequence>
<dbReference type="Proteomes" id="UP000663855">
    <property type="component" value="Unassembled WGS sequence"/>
</dbReference>
<evidence type="ECO:0000313" key="2">
    <source>
        <dbReference type="EMBL" id="CAF1253605.1"/>
    </source>
</evidence>
<evidence type="ECO:0000313" key="3">
    <source>
        <dbReference type="EMBL" id="CAF4794647.1"/>
    </source>
</evidence>
<gene>
    <name evidence="3" type="ORF">BYL167_LOCUS47874</name>
    <name evidence="2" type="ORF">CJN711_LOCUS14612</name>
</gene>
<feature type="compositionally biased region" description="Acidic residues" evidence="1">
    <location>
        <begin position="138"/>
        <end position="151"/>
    </location>
</feature>
<accession>A0A815AB80</accession>
<reference evidence="2" key="1">
    <citation type="submission" date="2021-02" db="EMBL/GenBank/DDBJ databases">
        <authorList>
            <person name="Nowell W R."/>
        </authorList>
    </citation>
    <scope>NUCLEOTIDE SEQUENCE</scope>
</reference>
<proteinExistence type="predicted"/>
<organism evidence="2 4">
    <name type="scientific">Rotaria magnacalcarata</name>
    <dbReference type="NCBI Taxonomy" id="392030"/>
    <lineage>
        <taxon>Eukaryota</taxon>
        <taxon>Metazoa</taxon>
        <taxon>Spiralia</taxon>
        <taxon>Gnathifera</taxon>
        <taxon>Rotifera</taxon>
        <taxon>Eurotatoria</taxon>
        <taxon>Bdelloidea</taxon>
        <taxon>Philodinida</taxon>
        <taxon>Philodinidae</taxon>
        <taxon>Rotaria</taxon>
    </lineage>
</organism>
<feature type="region of interest" description="Disordered" evidence="1">
    <location>
        <begin position="90"/>
        <end position="163"/>
    </location>
</feature>
<protein>
    <submittedName>
        <fullName evidence="2">Uncharacterized protein</fullName>
    </submittedName>
</protein>
<evidence type="ECO:0000256" key="1">
    <source>
        <dbReference type="SAM" id="MobiDB-lite"/>
    </source>
</evidence>
<comment type="caution">
    <text evidence="2">The sequence shown here is derived from an EMBL/GenBank/DDBJ whole genome shotgun (WGS) entry which is preliminary data.</text>
</comment>